<dbReference type="PANTHER" id="PTHR13817">
    <property type="entry name" value="TITIN"/>
    <property type="match status" value="1"/>
</dbReference>
<dbReference type="SUPFAM" id="SSF49265">
    <property type="entry name" value="Fibronectin type III"/>
    <property type="match status" value="1"/>
</dbReference>
<proteinExistence type="predicted"/>
<dbReference type="Proteomes" id="UP001381693">
    <property type="component" value="Unassembled WGS sequence"/>
</dbReference>
<feature type="domain" description="Fibronectin type-III" evidence="2">
    <location>
        <begin position="1"/>
        <end position="94"/>
    </location>
</feature>
<dbReference type="Pfam" id="PF00041">
    <property type="entry name" value="fn3"/>
    <property type="match status" value="1"/>
</dbReference>
<dbReference type="CDD" id="cd00063">
    <property type="entry name" value="FN3"/>
    <property type="match status" value="1"/>
</dbReference>
<protein>
    <recommendedName>
        <fullName evidence="2">Fibronectin type-III domain-containing protein</fullName>
    </recommendedName>
</protein>
<accession>A0AAN9AD70</accession>
<sequence>PPSPPLVYVSDVTPTTLTVRWRTADAGRAPILGYYLHEKREFGEWRRVEVPSDADSYTLTGLQYGTRYQVYISAYNNVGVAESSESIPSETQGREPIVPAQSSLLRVNVTSIAQNLAAWLDGGCPITSMVIEYKIFFLIESPGTRPDLVDPRLKPRALGQHDGISSIGLETSQTIYPQGDGT</sequence>
<dbReference type="SMART" id="SM00060">
    <property type="entry name" value="FN3"/>
    <property type="match status" value="1"/>
</dbReference>
<keyword evidence="4" id="KW-1185">Reference proteome</keyword>
<keyword evidence="1" id="KW-0677">Repeat</keyword>
<evidence type="ECO:0000313" key="4">
    <source>
        <dbReference type="Proteomes" id="UP001381693"/>
    </source>
</evidence>
<reference evidence="3 4" key="1">
    <citation type="submission" date="2023-11" db="EMBL/GenBank/DDBJ databases">
        <title>Halocaridina rubra genome assembly.</title>
        <authorList>
            <person name="Smith C."/>
        </authorList>
    </citation>
    <scope>NUCLEOTIDE SEQUENCE [LARGE SCALE GENOMIC DNA]</scope>
    <source>
        <strain evidence="3">EP-1</strain>
        <tissue evidence="3">Whole</tissue>
    </source>
</reference>
<evidence type="ECO:0000256" key="1">
    <source>
        <dbReference type="ARBA" id="ARBA00022737"/>
    </source>
</evidence>
<dbReference type="AlphaFoldDB" id="A0AAN9AD70"/>
<dbReference type="EMBL" id="JAXCGZ010002201">
    <property type="protein sequence ID" value="KAK7084218.1"/>
    <property type="molecule type" value="Genomic_DNA"/>
</dbReference>
<dbReference type="PANTHER" id="PTHR13817:SF166">
    <property type="entry name" value="NEURONAL IGCAM-RELATED"/>
    <property type="match status" value="1"/>
</dbReference>
<dbReference type="InterPro" id="IPR013783">
    <property type="entry name" value="Ig-like_fold"/>
</dbReference>
<dbReference type="InterPro" id="IPR036116">
    <property type="entry name" value="FN3_sf"/>
</dbReference>
<feature type="non-terminal residue" evidence="3">
    <location>
        <position position="1"/>
    </location>
</feature>
<evidence type="ECO:0000259" key="2">
    <source>
        <dbReference type="PROSITE" id="PS50853"/>
    </source>
</evidence>
<evidence type="ECO:0000313" key="3">
    <source>
        <dbReference type="EMBL" id="KAK7084218.1"/>
    </source>
</evidence>
<dbReference type="Gene3D" id="2.60.40.10">
    <property type="entry name" value="Immunoglobulins"/>
    <property type="match status" value="1"/>
</dbReference>
<dbReference type="InterPro" id="IPR050964">
    <property type="entry name" value="Striated_Muscle_Regulatory"/>
</dbReference>
<dbReference type="InterPro" id="IPR003961">
    <property type="entry name" value="FN3_dom"/>
</dbReference>
<dbReference type="PROSITE" id="PS50853">
    <property type="entry name" value="FN3"/>
    <property type="match status" value="1"/>
</dbReference>
<comment type="caution">
    <text evidence="3">The sequence shown here is derived from an EMBL/GenBank/DDBJ whole genome shotgun (WGS) entry which is preliminary data.</text>
</comment>
<organism evidence="3 4">
    <name type="scientific">Halocaridina rubra</name>
    <name type="common">Hawaiian red shrimp</name>
    <dbReference type="NCBI Taxonomy" id="373956"/>
    <lineage>
        <taxon>Eukaryota</taxon>
        <taxon>Metazoa</taxon>
        <taxon>Ecdysozoa</taxon>
        <taxon>Arthropoda</taxon>
        <taxon>Crustacea</taxon>
        <taxon>Multicrustacea</taxon>
        <taxon>Malacostraca</taxon>
        <taxon>Eumalacostraca</taxon>
        <taxon>Eucarida</taxon>
        <taxon>Decapoda</taxon>
        <taxon>Pleocyemata</taxon>
        <taxon>Caridea</taxon>
        <taxon>Atyoidea</taxon>
        <taxon>Atyidae</taxon>
        <taxon>Halocaridina</taxon>
    </lineage>
</organism>
<name>A0AAN9AD70_HALRR</name>
<gene>
    <name evidence="3" type="ORF">SK128_001844</name>
</gene>